<proteinExistence type="predicted"/>
<evidence type="ECO:0000313" key="1">
    <source>
        <dbReference type="EMBL" id="KAF0029760.1"/>
    </source>
</evidence>
<evidence type="ECO:0000313" key="2">
    <source>
        <dbReference type="Proteomes" id="UP000438429"/>
    </source>
</evidence>
<gene>
    <name evidence="1" type="ORF">F2P81_018865</name>
</gene>
<accession>A0A6A4SD98</accession>
<name>A0A6A4SD98_SCOMX</name>
<dbReference type="AlphaFoldDB" id="A0A6A4SD98"/>
<comment type="caution">
    <text evidence="1">The sequence shown here is derived from an EMBL/GenBank/DDBJ whole genome shotgun (WGS) entry which is preliminary data.</text>
</comment>
<sequence>MLSVCSLKNERSQHYAYSIRQATPLISDVAAILHVSNQNKHHNITRKGERCDGENRRVNGDMREYLEKIFGDGKRETDDESRSSWVYEATVVKRFLKNKKSSTVAELTRRVDRTVIDIVIKSYSESRARQYKGLIITANVLVYRVLPLPRGTDDVTGEHGGSVVRNSKALVIYSFLLNYEQTQRSVSSGYTSFLKVCTGEEGNFLFVPPHSSQKEMGDMKMKSMIPTKE</sequence>
<reference evidence="1 2" key="1">
    <citation type="submission" date="2019-06" db="EMBL/GenBank/DDBJ databases">
        <title>Draft genomes of female and male turbot (Scophthalmus maximus).</title>
        <authorList>
            <person name="Xu H."/>
            <person name="Xu X.-W."/>
            <person name="Shao C."/>
            <person name="Chen S."/>
        </authorList>
    </citation>
    <scope>NUCLEOTIDE SEQUENCE [LARGE SCALE GENOMIC DNA]</scope>
    <source>
        <strain evidence="1">Ysfricsl-2016a</strain>
        <tissue evidence="1">Blood</tissue>
    </source>
</reference>
<dbReference type="Proteomes" id="UP000438429">
    <property type="component" value="Unassembled WGS sequence"/>
</dbReference>
<protein>
    <submittedName>
        <fullName evidence="1">Uncharacterized protein</fullName>
    </submittedName>
</protein>
<organism evidence="1 2">
    <name type="scientific">Scophthalmus maximus</name>
    <name type="common">Turbot</name>
    <name type="synonym">Psetta maxima</name>
    <dbReference type="NCBI Taxonomy" id="52904"/>
    <lineage>
        <taxon>Eukaryota</taxon>
        <taxon>Metazoa</taxon>
        <taxon>Chordata</taxon>
        <taxon>Craniata</taxon>
        <taxon>Vertebrata</taxon>
        <taxon>Euteleostomi</taxon>
        <taxon>Actinopterygii</taxon>
        <taxon>Neopterygii</taxon>
        <taxon>Teleostei</taxon>
        <taxon>Neoteleostei</taxon>
        <taxon>Acanthomorphata</taxon>
        <taxon>Carangaria</taxon>
        <taxon>Pleuronectiformes</taxon>
        <taxon>Pleuronectoidei</taxon>
        <taxon>Scophthalmidae</taxon>
        <taxon>Scophthalmus</taxon>
    </lineage>
</organism>
<dbReference type="EMBL" id="VEVO01000016">
    <property type="protein sequence ID" value="KAF0029760.1"/>
    <property type="molecule type" value="Genomic_DNA"/>
</dbReference>